<dbReference type="EMBL" id="JAHRID010000002">
    <property type="protein sequence ID" value="MBV2128613.1"/>
    <property type="molecule type" value="Genomic_DNA"/>
</dbReference>
<evidence type="ECO:0000256" key="5">
    <source>
        <dbReference type="ARBA" id="ARBA00022822"/>
    </source>
</evidence>
<evidence type="ECO:0000256" key="7">
    <source>
        <dbReference type="ARBA" id="ARBA00023235"/>
    </source>
</evidence>
<comment type="catalytic activity">
    <reaction evidence="11">
        <text>N-(5-phospho-beta-D-ribosyl)anthranilate = 1-(2-carboxyphenylamino)-1-deoxy-D-ribulose 5-phosphate</text>
        <dbReference type="Rhea" id="RHEA:21540"/>
        <dbReference type="ChEBI" id="CHEBI:18277"/>
        <dbReference type="ChEBI" id="CHEBI:58613"/>
        <dbReference type="EC" id="5.3.1.24"/>
    </reaction>
</comment>
<dbReference type="PANTHER" id="PTHR22854:SF2">
    <property type="entry name" value="INDOLE-3-GLYCEROL-PHOSPHATE SYNTHASE"/>
    <property type="match status" value="1"/>
</dbReference>
<comment type="similarity">
    <text evidence="2">In the C-terminal section; belongs to the TrpF family.</text>
</comment>
<keyword evidence="8 10" id="KW-0456">Lyase</keyword>
<dbReference type="HAMAP" id="MF_00134_B">
    <property type="entry name" value="IGPS_B"/>
    <property type="match status" value="1"/>
</dbReference>
<organism evidence="14 15">
    <name type="scientific">Arsukibacterium indicum</name>
    <dbReference type="NCBI Taxonomy" id="2848612"/>
    <lineage>
        <taxon>Bacteria</taxon>
        <taxon>Pseudomonadati</taxon>
        <taxon>Pseudomonadota</taxon>
        <taxon>Gammaproteobacteria</taxon>
        <taxon>Chromatiales</taxon>
        <taxon>Chromatiaceae</taxon>
        <taxon>Arsukibacterium</taxon>
    </lineage>
</organism>
<dbReference type="HAMAP" id="MF_00135">
    <property type="entry name" value="PRAI"/>
    <property type="match status" value="1"/>
</dbReference>
<evidence type="ECO:0000256" key="9">
    <source>
        <dbReference type="ARBA" id="ARBA00025592"/>
    </source>
</evidence>
<evidence type="ECO:0000256" key="2">
    <source>
        <dbReference type="ARBA" id="ARBA00009847"/>
    </source>
</evidence>
<sequence length="486" mass="52791">MVEQLTGVLAKIIQHKTAEVAGLKQARPLEQFKADVTPSQHDFLAALKQPGSRFILECKKASPSKGLIRQQFDLTEISQVYNQYADCISVLTDEAFFQGSYQNLATMRQLTDKPLLHKDFIIDPYQIYLGRLQGADAVLLMLSVLSDEAYQPLAALAAELNMTVLTEVSNEAETRRAVALGAELIGINNRNLRDLSTDLNTSFVLAELIPQGVTVVSESGIYTNQQVRQLQPVADAFLVGSSLMAQSDLAAAARMLIVGEHKVCGLTRKQDVKAAYAAGAFYGGLIFAPSSKRCISVQQAAELVTAAPLKFVGVFVDTPLRDIAEAAKTLSLTAVQLHGSETDDDIRALRAALPAGCQIWRSYRVADKLPVFTELADRLLLDTYHPGMHGGSGQVFDWQLLQQPLAEHTHLPIMLAGGLNPTNVQQALALPVAGLDMNSGLESAPGIKDSTKIQAAFAGIRAFQYRSANTPEQEKHTKQTIQRAVL</sequence>
<evidence type="ECO:0000256" key="11">
    <source>
        <dbReference type="HAMAP-Rule" id="MF_00135"/>
    </source>
</evidence>
<accession>A0ABS6MIH5</accession>
<evidence type="ECO:0000256" key="1">
    <source>
        <dbReference type="ARBA" id="ARBA00007902"/>
    </source>
</evidence>
<proteinExistence type="inferred from homology"/>
<dbReference type="NCBIfam" id="NF001377">
    <property type="entry name" value="PRK00278.2-4"/>
    <property type="match status" value="1"/>
</dbReference>
<dbReference type="NCBIfam" id="NF006945">
    <property type="entry name" value="PRK09427.1"/>
    <property type="match status" value="1"/>
</dbReference>
<evidence type="ECO:0000256" key="3">
    <source>
        <dbReference type="ARBA" id="ARBA00022605"/>
    </source>
</evidence>
<evidence type="ECO:0000256" key="8">
    <source>
        <dbReference type="ARBA" id="ARBA00023239"/>
    </source>
</evidence>
<dbReference type="CDD" id="cd00331">
    <property type="entry name" value="IGPS"/>
    <property type="match status" value="1"/>
</dbReference>
<dbReference type="CDD" id="cd00405">
    <property type="entry name" value="PRAI"/>
    <property type="match status" value="1"/>
</dbReference>
<dbReference type="PANTHER" id="PTHR22854">
    <property type="entry name" value="TRYPTOPHAN BIOSYNTHESIS PROTEIN"/>
    <property type="match status" value="1"/>
</dbReference>
<evidence type="ECO:0000256" key="6">
    <source>
        <dbReference type="ARBA" id="ARBA00023141"/>
    </source>
</evidence>
<gene>
    <name evidence="14" type="primary">trpCF</name>
    <name evidence="10" type="synonym">trpC</name>
    <name evidence="11" type="synonym">trpF</name>
    <name evidence="14" type="ORF">KQY15_05835</name>
</gene>
<reference evidence="14 15" key="1">
    <citation type="submission" date="2021-06" db="EMBL/GenBank/DDBJ databases">
        <title>Rheinheimera indica sp. nov., isolated from deep-sea sediment.</title>
        <authorList>
            <person name="Wang Z."/>
            <person name="Zhang X.-Y."/>
        </authorList>
    </citation>
    <scope>NUCLEOTIDE SEQUENCE [LARGE SCALE GENOMIC DNA]</scope>
    <source>
        <strain evidence="14 15">SM2107</strain>
    </source>
</reference>
<dbReference type="Pfam" id="PF00697">
    <property type="entry name" value="PRAI"/>
    <property type="match status" value="1"/>
</dbReference>
<comment type="pathway">
    <text evidence="11">Amino-acid biosynthesis; L-tryptophan biosynthesis; L-tryptophan from chorismate: step 3/5.</text>
</comment>
<comment type="function">
    <text evidence="9">Bifunctional enzyme that catalyzes two sequential steps of tryptophan biosynthetic pathway. The first reaction is catalyzed by the isomerase, coded by the TrpF domain; the second reaction is catalyzed by the synthase, coded by the TrpC domain.</text>
</comment>
<dbReference type="GO" id="GO:0004640">
    <property type="term" value="F:phosphoribosylanthranilate isomerase activity"/>
    <property type="evidence" value="ECO:0007669"/>
    <property type="project" value="UniProtKB-EC"/>
</dbReference>
<dbReference type="Pfam" id="PF00218">
    <property type="entry name" value="IGPS"/>
    <property type="match status" value="1"/>
</dbReference>
<keyword evidence="4 10" id="KW-0210">Decarboxylase</keyword>
<dbReference type="EC" id="5.3.1.24" evidence="11"/>
<keyword evidence="6 10" id="KW-0057">Aromatic amino acid biosynthesis</keyword>
<keyword evidence="15" id="KW-1185">Reference proteome</keyword>
<dbReference type="InterPro" id="IPR045186">
    <property type="entry name" value="Indole-3-glycerol_P_synth"/>
</dbReference>
<evidence type="ECO:0000259" key="12">
    <source>
        <dbReference type="Pfam" id="PF00218"/>
    </source>
</evidence>
<keyword evidence="3 10" id="KW-0028">Amino-acid biosynthesis</keyword>
<name>A0ABS6MIH5_9GAMM</name>
<dbReference type="InterPro" id="IPR001468">
    <property type="entry name" value="Indole-3-GlycerolPSynthase_CS"/>
</dbReference>
<dbReference type="EC" id="4.1.1.48" evidence="10"/>
<dbReference type="InterPro" id="IPR013798">
    <property type="entry name" value="Indole-3-glycerol_P_synth_dom"/>
</dbReference>
<comment type="caution">
    <text evidence="14">The sequence shown here is derived from an EMBL/GenBank/DDBJ whole genome shotgun (WGS) entry which is preliminary data.</text>
</comment>
<comment type="catalytic activity">
    <reaction evidence="10">
        <text>1-(2-carboxyphenylamino)-1-deoxy-D-ribulose 5-phosphate + H(+) = (1S,2R)-1-C-(indol-3-yl)glycerol 3-phosphate + CO2 + H2O</text>
        <dbReference type="Rhea" id="RHEA:23476"/>
        <dbReference type="ChEBI" id="CHEBI:15377"/>
        <dbReference type="ChEBI" id="CHEBI:15378"/>
        <dbReference type="ChEBI" id="CHEBI:16526"/>
        <dbReference type="ChEBI" id="CHEBI:58613"/>
        <dbReference type="ChEBI" id="CHEBI:58866"/>
        <dbReference type="EC" id="4.1.1.48"/>
    </reaction>
</comment>
<comment type="similarity">
    <text evidence="11">Belongs to the TrpF family.</text>
</comment>
<feature type="domain" description="N-(5'phosphoribosyl) anthranilate isomerase (PRAI)" evidence="13">
    <location>
        <begin position="262"/>
        <end position="456"/>
    </location>
</feature>
<protein>
    <recommendedName>
        <fullName evidence="10 11">Multifunctional fusion protein</fullName>
    </recommendedName>
    <domain>
        <recommendedName>
            <fullName evidence="10">Indole-3-glycerol phosphate synthase</fullName>
            <shortName evidence="10">IGPS</shortName>
            <ecNumber evidence="10">4.1.1.48</ecNumber>
        </recommendedName>
    </domain>
    <domain>
        <recommendedName>
            <fullName evidence="11">N-(5'-phosphoribosyl)anthranilate isomerase</fullName>
            <shortName evidence="11">PRAI</shortName>
            <ecNumber evidence="11">5.3.1.24</ecNumber>
        </recommendedName>
    </domain>
</protein>
<dbReference type="Proteomes" id="UP000704611">
    <property type="component" value="Unassembled WGS sequence"/>
</dbReference>
<comment type="similarity">
    <text evidence="10">Belongs to the TrpC family.</text>
</comment>
<evidence type="ECO:0000313" key="14">
    <source>
        <dbReference type="EMBL" id="MBV2128613.1"/>
    </source>
</evidence>
<evidence type="ECO:0000259" key="13">
    <source>
        <dbReference type="Pfam" id="PF00697"/>
    </source>
</evidence>
<comment type="pathway">
    <text evidence="10">Amino-acid biosynthesis; L-tryptophan biosynthesis; L-tryptophan from chorismate: step 4/5.</text>
</comment>
<keyword evidence="7 11" id="KW-0413">Isomerase</keyword>
<evidence type="ECO:0000256" key="4">
    <source>
        <dbReference type="ARBA" id="ARBA00022793"/>
    </source>
</evidence>
<evidence type="ECO:0000313" key="15">
    <source>
        <dbReference type="Proteomes" id="UP000704611"/>
    </source>
</evidence>
<comment type="similarity">
    <text evidence="1">In the N-terminal section; belongs to the TrpC family.</text>
</comment>
<dbReference type="RefSeq" id="WP_217668147.1">
    <property type="nucleotide sequence ID" value="NZ_JAHRID010000002.1"/>
</dbReference>
<keyword evidence="5 10" id="KW-0822">Tryptophan biosynthesis</keyword>
<dbReference type="InterPro" id="IPR001240">
    <property type="entry name" value="PRAI_dom"/>
</dbReference>
<dbReference type="GO" id="GO:0004425">
    <property type="term" value="F:indole-3-glycerol-phosphate synthase activity"/>
    <property type="evidence" value="ECO:0007669"/>
    <property type="project" value="UniProtKB-EC"/>
</dbReference>
<dbReference type="PROSITE" id="PS00614">
    <property type="entry name" value="IGPS"/>
    <property type="match status" value="1"/>
</dbReference>
<feature type="domain" description="Indole-3-glycerol phosphate synthase" evidence="12">
    <location>
        <begin position="9"/>
        <end position="256"/>
    </location>
</feature>
<evidence type="ECO:0000256" key="10">
    <source>
        <dbReference type="HAMAP-Rule" id="MF_00134"/>
    </source>
</evidence>